<feature type="non-terminal residue" evidence="1">
    <location>
        <position position="1"/>
    </location>
</feature>
<accession>X1T2U3</accession>
<gene>
    <name evidence="1" type="ORF">S12H4_31635</name>
</gene>
<dbReference type="EMBL" id="BARW01018483">
    <property type="protein sequence ID" value="GAI99503.1"/>
    <property type="molecule type" value="Genomic_DNA"/>
</dbReference>
<comment type="caution">
    <text evidence="1">The sequence shown here is derived from an EMBL/GenBank/DDBJ whole genome shotgun (WGS) entry which is preliminary data.</text>
</comment>
<sequence length="53" mass="6269">LDNYESLKDNHIPGQIDPAERELNIIVAKNRYGMDRETFKYDFDLRTGIIKEI</sequence>
<evidence type="ECO:0000313" key="1">
    <source>
        <dbReference type="EMBL" id="GAI99503.1"/>
    </source>
</evidence>
<protein>
    <submittedName>
        <fullName evidence="1">Uncharacterized protein</fullName>
    </submittedName>
</protein>
<reference evidence="1" key="1">
    <citation type="journal article" date="2014" name="Front. Microbiol.">
        <title>High frequency of phylogenetically diverse reductive dehalogenase-homologous genes in deep subseafloor sedimentary metagenomes.</title>
        <authorList>
            <person name="Kawai M."/>
            <person name="Futagami T."/>
            <person name="Toyoda A."/>
            <person name="Takaki Y."/>
            <person name="Nishi S."/>
            <person name="Hori S."/>
            <person name="Arai W."/>
            <person name="Tsubouchi T."/>
            <person name="Morono Y."/>
            <person name="Uchiyama I."/>
            <person name="Ito T."/>
            <person name="Fujiyama A."/>
            <person name="Inagaki F."/>
            <person name="Takami H."/>
        </authorList>
    </citation>
    <scope>NUCLEOTIDE SEQUENCE</scope>
    <source>
        <strain evidence="1">Expedition CK06-06</strain>
    </source>
</reference>
<name>X1T2U3_9ZZZZ</name>
<organism evidence="1">
    <name type="scientific">marine sediment metagenome</name>
    <dbReference type="NCBI Taxonomy" id="412755"/>
    <lineage>
        <taxon>unclassified sequences</taxon>
        <taxon>metagenomes</taxon>
        <taxon>ecological metagenomes</taxon>
    </lineage>
</organism>
<proteinExistence type="predicted"/>
<dbReference type="AlphaFoldDB" id="X1T2U3"/>